<dbReference type="InterPro" id="IPR042095">
    <property type="entry name" value="SUMF_sf"/>
</dbReference>
<evidence type="ECO:0000313" key="5">
    <source>
        <dbReference type="Proteomes" id="UP000503251"/>
    </source>
</evidence>
<dbReference type="Pfam" id="PF03781">
    <property type="entry name" value="FGE-sulfatase"/>
    <property type="match status" value="1"/>
</dbReference>
<dbReference type="Gene3D" id="3.90.1580.10">
    <property type="entry name" value="paralog of FGE (formylglycine-generating enzyme)"/>
    <property type="match status" value="1"/>
</dbReference>
<protein>
    <submittedName>
        <fullName evidence="2">Formylglycine-generating enzyme family protein</fullName>
    </submittedName>
</protein>
<dbReference type="PANTHER" id="PTHR23150">
    <property type="entry name" value="SULFATASE MODIFYING FACTOR 1, 2"/>
    <property type="match status" value="1"/>
</dbReference>
<dbReference type="GO" id="GO:0120147">
    <property type="term" value="F:formylglycine-generating oxidase activity"/>
    <property type="evidence" value="ECO:0007669"/>
    <property type="project" value="TreeGrafter"/>
</dbReference>
<dbReference type="Proteomes" id="UP000434052">
    <property type="component" value="Unassembled WGS sequence"/>
</dbReference>
<gene>
    <name evidence="3" type="ORF">DQK91_00645</name>
    <name evidence="2" type="ORF">E8L03_09235</name>
</gene>
<accession>A0A6P1ZPN7</accession>
<dbReference type="AlphaFoldDB" id="A0A6P1ZPN7"/>
<evidence type="ECO:0000259" key="1">
    <source>
        <dbReference type="Pfam" id="PF03781"/>
    </source>
</evidence>
<feature type="domain" description="Sulfatase-modifying factor enzyme-like" evidence="1">
    <location>
        <begin position="58"/>
        <end position="300"/>
    </location>
</feature>
<dbReference type="PANTHER" id="PTHR23150:SF19">
    <property type="entry name" value="FORMYLGLYCINE-GENERATING ENZYME"/>
    <property type="match status" value="1"/>
</dbReference>
<reference evidence="2 5" key="2">
    <citation type="submission" date="2019-04" db="EMBL/GenBank/DDBJ databases">
        <title>Isolation and culture of sulfate reducing bacteria from the cold seep of the South China Sea.</title>
        <authorList>
            <person name="Sun C."/>
            <person name="Liu R."/>
        </authorList>
    </citation>
    <scope>NUCLEOTIDE SEQUENCE [LARGE SCALE GENOMIC DNA]</scope>
    <source>
        <strain evidence="2 5">CS1</strain>
    </source>
</reference>
<dbReference type="Proteomes" id="UP000503251">
    <property type="component" value="Chromosome"/>
</dbReference>
<organism evidence="3 4">
    <name type="scientific">Oceanidesulfovibrio marinus</name>
    <dbReference type="NCBI Taxonomy" id="370038"/>
    <lineage>
        <taxon>Bacteria</taxon>
        <taxon>Pseudomonadati</taxon>
        <taxon>Thermodesulfobacteriota</taxon>
        <taxon>Desulfovibrionia</taxon>
        <taxon>Desulfovibrionales</taxon>
        <taxon>Desulfovibrionaceae</taxon>
        <taxon>Oceanidesulfovibrio</taxon>
    </lineage>
</organism>
<dbReference type="EMBL" id="CP039543">
    <property type="protein sequence ID" value="QJT09105.1"/>
    <property type="molecule type" value="Genomic_DNA"/>
</dbReference>
<proteinExistence type="predicted"/>
<name>A0A6P1ZPN7_9BACT</name>
<dbReference type="InterPro" id="IPR051043">
    <property type="entry name" value="Sulfatase_Mod_Factor_Kinase"/>
</dbReference>
<dbReference type="EMBL" id="QMIF01000001">
    <property type="protein sequence ID" value="TVM36467.1"/>
    <property type="molecule type" value="Genomic_DNA"/>
</dbReference>
<dbReference type="OrthoDB" id="9768004at2"/>
<dbReference type="InterPro" id="IPR016187">
    <property type="entry name" value="CTDL_fold"/>
</dbReference>
<sequence>MSRPVFSLRIPVPSIAQAAVSVLLAVGLCVWPGLSRGADTLGESPAPAWTEPVTGMEFALIPGGCFEMGRAPGVTEKLLEEVDQWFLDHHYADEEPRKEVCVDPFWLARREVSQGEWEKVTGDADKGCTQSGLGPDLPANFITYEEARDFAVKLSEMEQEHYEGNASSFRLPTEAEWEFACRAGQDTPYSTGWELTPDDARYRVSRKPSGGIQRTRTVAPVGSYPPNAYGVYDMHGNVEEWTASLYTPHPGEEPTFETRDSPRVIKGGSFLAPARNTRCGARKWAIGRYVSCQLGMRLVRNPPASPSPSQ</sequence>
<keyword evidence="5" id="KW-1185">Reference proteome</keyword>
<dbReference type="SUPFAM" id="SSF56436">
    <property type="entry name" value="C-type lectin-like"/>
    <property type="match status" value="1"/>
</dbReference>
<evidence type="ECO:0000313" key="3">
    <source>
        <dbReference type="EMBL" id="TVM36467.1"/>
    </source>
</evidence>
<evidence type="ECO:0000313" key="2">
    <source>
        <dbReference type="EMBL" id="QJT09105.1"/>
    </source>
</evidence>
<dbReference type="RefSeq" id="WP_144233504.1">
    <property type="nucleotide sequence ID" value="NZ_CP039543.1"/>
</dbReference>
<evidence type="ECO:0000313" key="4">
    <source>
        <dbReference type="Proteomes" id="UP000434052"/>
    </source>
</evidence>
<dbReference type="InterPro" id="IPR005532">
    <property type="entry name" value="SUMF_dom"/>
</dbReference>
<reference evidence="3 4" key="1">
    <citation type="submission" date="2018-06" db="EMBL/GenBank/DDBJ databases">
        <title>Complete genome of Desulfovibrio marinus P48SEP.</title>
        <authorList>
            <person name="Crispim J.S."/>
            <person name="Vidigal P.M.P."/>
            <person name="Silva L.C.F."/>
            <person name="Araujo L.C."/>
            <person name="Laguardia C.N."/>
            <person name="Dias R.S."/>
            <person name="Sousa M.P."/>
            <person name="Paula S.O."/>
            <person name="Silva C."/>
        </authorList>
    </citation>
    <scope>NUCLEOTIDE SEQUENCE [LARGE SCALE GENOMIC DNA]</scope>
    <source>
        <strain evidence="3 4">P48SEP</strain>
    </source>
</reference>